<accession>A0A2I0VSE0</accession>
<name>A0A2I0VSE0_9ASPA</name>
<sequence length="94" mass="10331">MNVQENSKIETVEEGEIVECLKVSQTGTKVEVAPETSDSIEEKLSALNQGKISIHKIKLAIELRYLGLLNAASRFEKNNSSKRRGGSSSPFLPK</sequence>
<dbReference type="EMBL" id="KZ503277">
    <property type="protein sequence ID" value="PKU66322.1"/>
    <property type="molecule type" value="Genomic_DNA"/>
</dbReference>
<evidence type="ECO:0000313" key="1">
    <source>
        <dbReference type="EMBL" id="PKU66322.1"/>
    </source>
</evidence>
<dbReference type="Proteomes" id="UP000233837">
    <property type="component" value="Unassembled WGS sequence"/>
</dbReference>
<reference evidence="1 2" key="2">
    <citation type="journal article" date="2017" name="Nature">
        <title>The Apostasia genome and the evolution of orchids.</title>
        <authorList>
            <person name="Zhang G.Q."/>
            <person name="Liu K.W."/>
            <person name="Li Z."/>
            <person name="Lohaus R."/>
            <person name="Hsiao Y.Y."/>
            <person name="Niu S.C."/>
            <person name="Wang J.Y."/>
            <person name="Lin Y.C."/>
            <person name="Xu Q."/>
            <person name="Chen L.J."/>
            <person name="Yoshida K."/>
            <person name="Fujiwara S."/>
            <person name="Wang Z.W."/>
            <person name="Zhang Y.Q."/>
            <person name="Mitsuda N."/>
            <person name="Wang M."/>
            <person name="Liu G.H."/>
            <person name="Pecoraro L."/>
            <person name="Huang H.X."/>
            <person name="Xiao X.J."/>
            <person name="Lin M."/>
            <person name="Wu X.Y."/>
            <person name="Wu W.L."/>
            <person name="Chen Y.Y."/>
            <person name="Chang S.B."/>
            <person name="Sakamoto S."/>
            <person name="Ohme-Takagi M."/>
            <person name="Yagi M."/>
            <person name="Zeng S.J."/>
            <person name="Shen C.Y."/>
            <person name="Yeh C.M."/>
            <person name="Luo Y.B."/>
            <person name="Tsai W.C."/>
            <person name="Van de Peer Y."/>
            <person name="Liu Z.J."/>
        </authorList>
    </citation>
    <scope>NUCLEOTIDE SEQUENCE [LARGE SCALE GENOMIC DNA]</scope>
    <source>
        <tissue evidence="1">The whole plant</tissue>
    </source>
</reference>
<proteinExistence type="predicted"/>
<evidence type="ECO:0000313" key="2">
    <source>
        <dbReference type="Proteomes" id="UP000233837"/>
    </source>
</evidence>
<dbReference type="AlphaFoldDB" id="A0A2I0VSE0"/>
<keyword evidence="2" id="KW-1185">Reference proteome</keyword>
<protein>
    <submittedName>
        <fullName evidence="1">Uncharacterized protein</fullName>
    </submittedName>
</protein>
<organism evidence="1 2">
    <name type="scientific">Dendrobium catenatum</name>
    <dbReference type="NCBI Taxonomy" id="906689"/>
    <lineage>
        <taxon>Eukaryota</taxon>
        <taxon>Viridiplantae</taxon>
        <taxon>Streptophyta</taxon>
        <taxon>Embryophyta</taxon>
        <taxon>Tracheophyta</taxon>
        <taxon>Spermatophyta</taxon>
        <taxon>Magnoliopsida</taxon>
        <taxon>Liliopsida</taxon>
        <taxon>Asparagales</taxon>
        <taxon>Orchidaceae</taxon>
        <taxon>Epidendroideae</taxon>
        <taxon>Malaxideae</taxon>
        <taxon>Dendrobiinae</taxon>
        <taxon>Dendrobium</taxon>
    </lineage>
</organism>
<reference evidence="1 2" key="1">
    <citation type="journal article" date="2016" name="Sci. Rep.">
        <title>The Dendrobium catenatum Lindl. genome sequence provides insights into polysaccharide synthase, floral development and adaptive evolution.</title>
        <authorList>
            <person name="Zhang G.Q."/>
            <person name="Xu Q."/>
            <person name="Bian C."/>
            <person name="Tsai W.C."/>
            <person name="Yeh C.M."/>
            <person name="Liu K.W."/>
            <person name="Yoshida K."/>
            <person name="Zhang L.S."/>
            <person name="Chang S.B."/>
            <person name="Chen F."/>
            <person name="Shi Y."/>
            <person name="Su Y.Y."/>
            <person name="Zhang Y.Q."/>
            <person name="Chen L.J."/>
            <person name="Yin Y."/>
            <person name="Lin M."/>
            <person name="Huang H."/>
            <person name="Deng H."/>
            <person name="Wang Z.W."/>
            <person name="Zhu S.L."/>
            <person name="Zhao X."/>
            <person name="Deng C."/>
            <person name="Niu S.C."/>
            <person name="Huang J."/>
            <person name="Wang M."/>
            <person name="Liu G.H."/>
            <person name="Yang H.J."/>
            <person name="Xiao X.J."/>
            <person name="Hsiao Y.Y."/>
            <person name="Wu W.L."/>
            <person name="Chen Y.Y."/>
            <person name="Mitsuda N."/>
            <person name="Ohme-Takagi M."/>
            <person name="Luo Y.B."/>
            <person name="Van de Peer Y."/>
            <person name="Liu Z.J."/>
        </authorList>
    </citation>
    <scope>NUCLEOTIDE SEQUENCE [LARGE SCALE GENOMIC DNA]</scope>
    <source>
        <tissue evidence="1">The whole plant</tissue>
    </source>
</reference>
<gene>
    <name evidence="1" type="ORF">MA16_Dca015227</name>
</gene>